<name>A0ABX1RM79_9PSEU</name>
<reference evidence="8 9" key="1">
    <citation type="submission" date="2020-04" db="EMBL/GenBank/DDBJ databases">
        <authorList>
            <person name="Klaysubun C."/>
            <person name="Duangmal K."/>
            <person name="Lipun K."/>
        </authorList>
    </citation>
    <scope>NUCLEOTIDE SEQUENCE [LARGE SCALE GENOMIC DNA]</scope>
    <source>
        <strain evidence="8 9">JCM 11839</strain>
    </source>
</reference>
<feature type="transmembrane region" description="Helical" evidence="6">
    <location>
        <begin position="12"/>
        <end position="32"/>
    </location>
</feature>
<keyword evidence="5 6" id="KW-0472">Membrane</keyword>
<feature type="transmembrane region" description="Helical" evidence="6">
    <location>
        <begin position="89"/>
        <end position="111"/>
    </location>
</feature>
<keyword evidence="4 6" id="KW-1133">Transmembrane helix</keyword>
<dbReference type="Proteomes" id="UP001296706">
    <property type="component" value="Unassembled WGS sequence"/>
</dbReference>
<proteinExistence type="predicted"/>
<evidence type="ECO:0000259" key="7">
    <source>
        <dbReference type="Pfam" id="PF13190"/>
    </source>
</evidence>
<feature type="domain" description="PDGLE" evidence="7">
    <location>
        <begin position="13"/>
        <end position="113"/>
    </location>
</feature>
<evidence type="ECO:0000256" key="2">
    <source>
        <dbReference type="ARBA" id="ARBA00022475"/>
    </source>
</evidence>
<keyword evidence="9" id="KW-1185">Reference proteome</keyword>
<evidence type="ECO:0000313" key="9">
    <source>
        <dbReference type="Proteomes" id="UP001296706"/>
    </source>
</evidence>
<keyword evidence="2" id="KW-1003">Cell membrane</keyword>
<dbReference type="Pfam" id="PF13190">
    <property type="entry name" value="PDGLE"/>
    <property type="match status" value="1"/>
</dbReference>
<keyword evidence="3 6" id="KW-0812">Transmembrane</keyword>
<evidence type="ECO:0000313" key="8">
    <source>
        <dbReference type="EMBL" id="NMH80744.1"/>
    </source>
</evidence>
<dbReference type="InterPro" id="IPR025937">
    <property type="entry name" value="PDGLE_dom"/>
</dbReference>
<comment type="subcellular location">
    <subcellularLocation>
        <location evidence="1">Cell membrane</location>
    </subcellularLocation>
</comment>
<evidence type="ECO:0000256" key="4">
    <source>
        <dbReference type="ARBA" id="ARBA00022989"/>
    </source>
</evidence>
<evidence type="ECO:0000256" key="3">
    <source>
        <dbReference type="ARBA" id="ARBA00022692"/>
    </source>
</evidence>
<gene>
    <name evidence="8" type="ORF">HF577_27105</name>
</gene>
<sequence>MTAPAPNRRATGFFVGFLAVALLVAGALSYFASPHPDGLDTVTLQGCQVVESDAGEHLEGTCIAQNATDHSLAASPLADYSVEGGEGTVGVAGVIGVLVTLVVAGGLFWVLRRRRPKDQH</sequence>
<dbReference type="EMBL" id="JAAXKY010000113">
    <property type="protein sequence ID" value="NMH80744.1"/>
    <property type="molecule type" value="Genomic_DNA"/>
</dbReference>
<evidence type="ECO:0000256" key="5">
    <source>
        <dbReference type="ARBA" id="ARBA00023136"/>
    </source>
</evidence>
<comment type="caution">
    <text evidence="8">The sequence shown here is derived from an EMBL/GenBank/DDBJ whole genome shotgun (WGS) entry which is preliminary data.</text>
</comment>
<protein>
    <recommendedName>
        <fullName evidence="7">PDGLE domain-containing protein</fullName>
    </recommendedName>
</protein>
<evidence type="ECO:0000256" key="6">
    <source>
        <dbReference type="SAM" id="Phobius"/>
    </source>
</evidence>
<accession>A0ABX1RM79</accession>
<organism evidence="8 9">
    <name type="scientific">Pseudonocardia xinjiangensis</name>
    <dbReference type="NCBI Taxonomy" id="75289"/>
    <lineage>
        <taxon>Bacteria</taxon>
        <taxon>Bacillati</taxon>
        <taxon>Actinomycetota</taxon>
        <taxon>Actinomycetes</taxon>
        <taxon>Pseudonocardiales</taxon>
        <taxon>Pseudonocardiaceae</taxon>
        <taxon>Pseudonocardia</taxon>
    </lineage>
</organism>
<dbReference type="RefSeq" id="WP_169398793.1">
    <property type="nucleotide sequence ID" value="NZ_BAAAJH010000020.1"/>
</dbReference>
<evidence type="ECO:0000256" key="1">
    <source>
        <dbReference type="ARBA" id="ARBA00004236"/>
    </source>
</evidence>